<dbReference type="InterPro" id="IPR045864">
    <property type="entry name" value="aa-tRNA-synth_II/BPL/LPL"/>
</dbReference>
<dbReference type="PROSITE" id="PS50862">
    <property type="entry name" value="AA_TRNA_LIGASE_II"/>
    <property type="match status" value="1"/>
</dbReference>
<feature type="binding site" evidence="9">
    <location>
        <begin position="321"/>
        <end position="322"/>
    </location>
    <ligand>
        <name>L-histidine</name>
        <dbReference type="ChEBI" id="CHEBI:57595"/>
    </ligand>
</feature>
<comment type="catalytic activity">
    <reaction evidence="8">
        <text>tRNA(His) + L-histidine + ATP = L-histidyl-tRNA(His) + AMP + diphosphate + H(+)</text>
        <dbReference type="Rhea" id="RHEA:17313"/>
        <dbReference type="Rhea" id="RHEA-COMP:9665"/>
        <dbReference type="Rhea" id="RHEA-COMP:9689"/>
        <dbReference type="ChEBI" id="CHEBI:15378"/>
        <dbReference type="ChEBI" id="CHEBI:30616"/>
        <dbReference type="ChEBI" id="CHEBI:33019"/>
        <dbReference type="ChEBI" id="CHEBI:57595"/>
        <dbReference type="ChEBI" id="CHEBI:78442"/>
        <dbReference type="ChEBI" id="CHEBI:78527"/>
        <dbReference type="ChEBI" id="CHEBI:456215"/>
        <dbReference type="EC" id="6.1.1.21"/>
    </reaction>
</comment>
<dbReference type="FunFam" id="3.40.50.800:FF:000008">
    <property type="entry name" value="histidine--tRNA ligase, cytoplasmic isoform X1"/>
    <property type="match status" value="1"/>
</dbReference>
<name>A0AAE0S5I2_9BIVA</name>
<dbReference type="InterPro" id="IPR041715">
    <property type="entry name" value="HisRS-like_core"/>
</dbReference>
<feature type="binding site" evidence="9">
    <location>
        <position position="148"/>
    </location>
    <ligand>
        <name>L-histidine</name>
        <dbReference type="ChEBI" id="CHEBI:57595"/>
    </ligand>
</feature>
<reference evidence="12" key="2">
    <citation type="journal article" date="2021" name="Genome Biol. Evol.">
        <title>Developing a high-quality reference genome for a parasitic bivalve with doubly uniparental inheritance (Bivalvia: Unionida).</title>
        <authorList>
            <person name="Smith C.H."/>
        </authorList>
    </citation>
    <scope>NUCLEOTIDE SEQUENCE</scope>
    <source>
        <strain evidence="12">CHS0354</strain>
        <tissue evidence="12">Mantle</tissue>
    </source>
</reference>
<dbReference type="InterPro" id="IPR006195">
    <property type="entry name" value="aa-tRNA-synth_II"/>
</dbReference>
<keyword evidence="4" id="KW-0547">Nucleotide-binding</keyword>
<dbReference type="EC" id="6.1.1.21" evidence="2"/>
<dbReference type="CDD" id="cd00773">
    <property type="entry name" value="HisRS-like_core"/>
    <property type="match status" value="1"/>
</dbReference>
<feature type="binding site" evidence="9">
    <location>
        <position position="317"/>
    </location>
    <ligand>
        <name>L-histidine</name>
        <dbReference type="ChEBI" id="CHEBI:57595"/>
    </ligand>
</feature>
<evidence type="ECO:0000256" key="9">
    <source>
        <dbReference type="PIRSR" id="PIRSR001549-1"/>
    </source>
</evidence>
<dbReference type="GO" id="GO:0004821">
    <property type="term" value="F:histidine-tRNA ligase activity"/>
    <property type="evidence" value="ECO:0007669"/>
    <property type="project" value="UniProtKB-EC"/>
</dbReference>
<evidence type="ECO:0000256" key="5">
    <source>
        <dbReference type="ARBA" id="ARBA00022840"/>
    </source>
</evidence>
<evidence type="ECO:0000256" key="8">
    <source>
        <dbReference type="ARBA" id="ARBA00047639"/>
    </source>
</evidence>
<dbReference type="CDD" id="cd00859">
    <property type="entry name" value="HisRS_anticodon"/>
    <property type="match status" value="1"/>
</dbReference>
<dbReference type="GO" id="GO:0005829">
    <property type="term" value="C:cytosol"/>
    <property type="evidence" value="ECO:0007669"/>
    <property type="project" value="TreeGrafter"/>
</dbReference>
<dbReference type="InterPro" id="IPR033656">
    <property type="entry name" value="HisRS_anticodon"/>
</dbReference>
<dbReference type="Proteomes" id="UP001195483">
    <property type="component" value="Unassembled WGS sequence"/>
</dbReference>
<keyword evidence="13" id="KW-1185">Reference proteome</keyword>
<keyword evidence="3" id="KW-0436">Ligase</keyword>
<feature type="region of interest" description="Disordered" evidence="10">
    <location>
        <begin position="27"/>
        <end position="50"/>
    </location>
</feature>
<reference evidence="12" key="3">
    <citation type="submission" date="2023-05" db="EMBL/GenBank/DDBJ databases">
        <authorList>
            <person name="Smith C.H."/>
        </authorList>
    </citation>
    <scope>NUCLEOTIDE SEQUENCE</scope>
    <source>
        <strain evidence="12">CHS0354</strain>
        <tissue evidence="12">Mantle</tissue>
    </source>
</reference>
<evidence type="ECO:0000256" key="3">
    <source>
        <dbReference type="ARBA" id="ARBA00022598"/>
    </source>
</evidence>
<dbReference type="InterPro" id="IPR004516">
    <property type="entry name" value="HisRS/HisZ"/>
</dbReference>
<feature type="compositionally biased region" description="Basic and acidic residues" evidence="10">
    <location>
        <begin position="31"/>
        <end position="44"/>
    </location>
</feature>
<dbReference type="PANTHER" id="PTHR11476:SF7">
    <property type="entry name" value="HISTIDINE--TRNA LIGASE"/>
    <property type="match status" value="1"/>
</dbReference>
<protein>
    <recommendedName>
        <fullName evidence="2">histidine--tRNA ligase</fullName>
        <ecNumber evidence="2">6.1.1.21</ecNumber>
    </recommendedName>
</protein>
<evidence type="ECO:0000313" key="12">
    <source>
        <dbReference type="EMBL" id="KAK3585325.1"/>
    </source>
</evidence>
<evidence type="ECO:0000313" key="13">
    <source>
        <dbReference type="Proteomes" id="UP001195483"/>
    </source>
</evidence>
<keyword evidence="5" id="KW-0067">ATP-binding</keyword>
<feature type="binding site" evidence="9">
    <location>
        <position position="164"/>
    </location>
    <ligand>
        <name>L-histidine</name>
        <dbReference type="ChEBI" id="CHEBI:57595"/>
    </ligand>
</feature>
<dbReference type="SUPFAM" id="SSF52954">
    <property type="entry name" value="Class II aaRS ABD-related"/>
    <property type="match status" value="1"/>
</dbReference>
<dbReference type="GO" id="GO:0006427">
    <property type="term" value="P:histidyl-tRNA aminoacylation"/>
    <property type="evidence" value="ECO:0007669"/>
    <property type="project" value="InterPro"/>
</dbReference>
<dbReference type="PANTHER" id="PTHR11476">
    <property type="entry name" value="HISTIDYL-TRNA SYNTHETASE"/>
    <property type="match status" value="1"/>
</dbReference>
<evidence type="ECO:0000256" key="6">
    <source>
        <dbReference type="ARBA" id="ARBA00022917"/>
    </source>
</evidence>
<organism evidence="12 13">
    <name type="scientific">Potamilus streckersoni</name>
    <dbReference type="NCBI Taxonomy" id="2493646"/>
    <lineage>
        <taxon>Eukaryota</taxon>
        <taxon>Metazoa</taxon>
        <taxon>Spiralia</taxon>
        <taxon>Lophotrochozoa</taxon>
        <taxon>Mollusca</taxon>
        <taxon>Bivalvia</taxon>
        <taxon>Autobranchia</taxon>
        <taxon>Heteroconchia</taxon>
        <taxon>Palaeoheterodonta</taxon>
        <taxon>Unionida</taxon>
        <taxon>Unionoidea</taxon>
        <taxon>Unionidae</taxon>
        <taxon>Ambleminae</taxon>
        <taxon>Lampsilini</taxon>
        <taxon>Potamilus</taxon>
    </lineage>
</organism>
<evidence type="ECO:0000256" key="2">
    <source>
        <dbReference type="ARBA" id="ARBA00012815"/>
    </source>
</evidence>
<dbReference type="PIRSF" id="PIRSF001549">
    <property type="entry name" value="His-tRNA_synth"/>
    <property type="match status" value="1"/>
</dbReference>
<dbReference type="Pfam" id="PF03129">
    <property type="entry name" value="HGTP_anticodon"/>
    <property type="match status" value="1"/>
</dbReference>
<accession>A0AAE0S5I2</accession>
<feature type="binding site" evidence="9">
    <location>
        <position position="168"/>
    </location>
    <ligand>
        <name>L-histidine</name>
        <dbReference type="ChEBI" id="CHEBI:57595"/>
    </ligand>
</feature>
<proteinExistence type="inferred from homology"/>
<dbReference type="InterPro" id="IPR004154">
    <property type="entry name" value="Anticodon-bd"/>
</dbReference>
<reference evidence="12" key="1">
    <citation type="journal article" date="2021" name="Genome Biol. Evol.">
        <title>A High-Quality Reference Genome for a Parasitic Bivalve with Doubly Uniparental Inheritance (Bivalvia: Unionida).</title>
        <authorList>
            <person name="Smith C.H."/>
        </authorList>
    </citation>
    <scope>NUCLEOTIDE SEQUENCE</scope>
    <source>
        <strain evidence="12">CHS0354</strain>
    </source>
</reference>
<keyword evidence="7" id="KW-0030">Aminoacyl-tRNA synthetase</keyword>
<dbReference type="GO" id="GO:0005524">
    <property type="term" value="F:ATP binding"/>
    <property type="evidence" value="ECO:0007669"/>
    <property type="project" value="UniProtKB-KW"/>
</dbReference>
<evidence type="ECO:0000256" key="4">
    <source>
        <dbReference type="ARBA" id="ARBA00022741"/>
    </source>
</evidence>
<dbReference type="GO" id="GO:0032543">
    <property type="term" value="P:mitochondrial translation"/>
    <property type="evidence" value="ECO:0007669"/>
    <property type="project" value="TreeGrafter"/>
</dbReference>
<dbReference type="EMBL" id="JAEAOA010002332">
    <property type="protein sequence ID" value="KAK3585325.1"/>
    <property type="molecule type" value="Genomic_DNA"/>
</dbReference>
<dbReference type="SUPFAM" id="SSF55681">
    <property type="entry name" value="Class II aaRS and biotin synthetases"/>
    <property type="match status" value="1"/>
</dbReference>
<dbReference type="FunFam" id="3.30.930.10:FF:000021">
    <property type="entry name" value="Probable histidine--tRNA ligase, mitochondrial"/>
    <property type="match status" value="1"/>
</dbReference>
<comment type="caution">
    <text evidence="12">The sequence shown here is derived from an EMBL/GenBank/DDBJ whole genome shotgun (WGS) entry which is preliminary data.</text>
</comment>
<dbReference type="NCBIfam" id="TIGR00442">
    <property type="entry name" value="hisS"/>
    <property type="match status" value="1"/>
</dbReference>
<dbReference type="InterPro" id="IPR015807">
    <property type="entry name" value="His-tRNA-ligase"/>
</dbReference>
<feature type="binding site" evidence="9">
    <location>
        <begin position="121"/>
        <end position="123"/>
    </location>
    <ligand>
        <name>L-histidine</name>
        <dbReference type="ChEBI" id="CHEBI:57595"/>
    </ligand>
</feature>
<dbReference type="Pfam" id="PF13393">
    <property type="entry name" value="tRNA-synt_His"/>
    <property type="match status" value="1"/>
</dbReference>
<comment type="similarity">
    <text evidence="1">Belongs to the class-II aminoacyl-tRNA synthetase family.</text>
</comment>
<keyword evidence="6" id="KW-0648">Protein biosynthesis</keyword>
<dbReference type="InterPro" id="IPR036621">
    <property type="entry name" value="Anticodon-bd_dom_sf"/>
</dbReference>
<evidence type="ECO:0000259" key="11">
    <source>
        <dbReference type="PROSITE" id="PS50862"/>
    </source>
</evidence>
<evidence type="ECO:0000256" key="1">
    <source>
        <dbReference type="ARBA" id="ARBA00008226"/>
    </source>
</evidence>
<dbReference type="GO" id="GO:0003723">
    <property type="term" value="F:RNA binding"/>
    <property type="evidence" value="ECO:0007669"/>
    <property type="project" value="TreeGrafter"/>
</dbReference>
<dbReference type="Gene3D" id="3.40.50.800">
    <property type="entry name" value="Anticodon-binding domain"/>
    <property type="match status" value="1"/>
</dbReference>
<sequence length="505" mass="58271">MIFMRLCRYHQKLLSTHRLKLSQCFSTDKGSSIRDGDDDGSKSDFRHHKGTRDCNNQQIILREKVLNKIIHCFKRHGAETIDTPVFELKETLTKKCMYGEESKLLFDLDDKIGEQLSLRYDLTVPFARYLAMNKITNMKRYHIGKVYRRDNPNLQKGRFREFLQCDFDIAGQYDAMIPDAECLRIISEILNSLDLGEYKIKVNHRKLLDGLFTACGVPRHLFRTICSSIDKLDKVKWDDVCKEMVNHKGLDPTTADKLGQYVESYGNEVSLDVLLKDEALLHQKKAVEGIEELRLLLKYCEFYGILDKVVFDLRLARGLDYYTGVVYEAFLQEYETGLRSKGGDGVTVGSIAGGGRYDDLVGMFDSKGNMVPCVGLSIGVERIFAIMEHKRAESGDSKFPRSEVEVYVVTPQKKMLEERMRICKELWDADIKAEHSYRKNPLTLNQFQYCETHRIPLAVIIGQSEMQAGIVKIRNIATREEHDVKRKDMIEEIKIRLSAMKQQEE</sequence>
<dbReference type="GO" id="GO:0005739">
    <property type="term" value="C:mitochondrion"/>
    <property type="evidence" value="ECO:0007669"/>
    <property type="project" value="TreeGrafter"/>
</dbReference>
<evidence type="ECO:0000256" key="7">
    <source>
        <dbReference type="ARBA" id="ARBA00023146"/>
    </source>
</evidence>
<evidence type="ECO:0000256" key="10">
    <source>
        <dbReference type="SAM" id="MobiDB-lite"/>
    </source>
</evidence>
<dbReference type="AlphaFoldDB" id="A0AAE0S5I2"/>
<gene>
    <name evidence="12" type="ORF">CHS0354_040274</name>
</gene>
<dbReference type="Gene3D" id="3.30.930.10">
    <property type="entry name" value="Bira Bifunctional Protein, Domain 2"/>
    <property type="match status" value="1"/>
</dbReference>
<feature type="domain" description="Aminoacyl-transfer RNA synthetases class-II family profile" evidence="11">
    <location>
        <begin position="61"/>
        <end position="411"/>
    </location>
</feature>